<accession>A0A8H3GFE2</accession>
<evidence type="ECO:0000313" key="1">
    <source>
        <dbReference type="EMBL" id="CAE6447356.1"/>
    </source>
</evidence>
<dbReference type="Proteomes" id="UP000663846">
    <property type="component" value="Unassembled WGS sequence"/>
</dbReference>
<organism evidence="1 2">
    <name type="scientific">Rhizoctonia solani</name>
    <dbReference type="NCBI Taxonomy" id="456999"/>
    <lineage>
        <taxon>Eukaryota</taxon>
        <taxon>Fungi</taxon>
        <taxon>Dikarya</taxon>
        <taxon>Basidiomycota</taxon>
        <taxon>Agaricomycotina</taxon>
        <taxon>Agaricomycetes</taxon>
        <taxon>Cantharellales</taxon>
        <taxon>Ceratobasidiaceae</taxon>
        <taxon>Rhizoctonia</taxon>
    </lineage>
</organism>
<comment type="caution">
    <text evidence="1">The sequence shown here is derived from an EMBL/GenBank/DDBJ whole genome shotgun (WGS) entry which is preliminary data.</text>
</comment>
<protein>
    <submittedName>
        <fullName evidence="1">Uncharacterized protein</fullName>
    </submittedName>
</protein>
<proteinExistence type="predicted"/>
<feature type="non-terminal residue" evidence="1">
    <location>
        <position position="1"/>
    </location>
</feature>
<reference evidence="1" key="1">
    <citation type="submission" date="2021-01" db="EMBL/GenBank/DDBJ databases">
        <authorList>
            <person name="Kaushik A."/>
        </authorList>
    </citation>
    <scope>NUCLEOTIDE SEQUENCE</scope>
    <source>
        <strain evidence="1">AG1-1C</strain>
    </source>
</reference>
<evidence type="ECO:0000313" key="2">
    <source>
        <dbReference type="Proteomes" id="UP000663846"/>
    </source>
</evidence>
<dbReference type="EMBL" id="CAJMWS010000484">
    <property type="protein sequence ID" value="CAE6447356.1"/>
    <property type="molecule type" value="Genomic_DNA"/>
</dbReference>
<name>A0A8H3GFE2_9AGAM</name>
<sequence>YRKWEEKWEAEQVGKWAAGLKGRAKRTEGGLWKRLAMAWKSDGVERWADMVKDEDEVNMEESGVVAPASLATRIGRLLGLA</sequence>
<dbReference type="AlphaFoldDB" id="A0A8H3GFE2"/>
<gene>
    <name evidence="1" type="ORF">RDB_LOCUS140234</name>
</gene>